<evidence type="ECO:0000313" key="16">
    <source>
        <dbReference type="Proteomes" id="UP001321249"/>
    </source>
</evidence>
<dbReference type="GO" id="GO:0006166">
    <property type="term" value="P:purine ribonucleoside salvage"/>
    <property type="evidence" value="ECO:0007669"/>
    <property type="project" value="UniProtKB-UniRule"/>
</dbReference>
<dbReference type="Proteomes" id="UP001219901">
    <property type="component" value="Chromosome"/>
</dbReference>
<evidence type="ECO:0000256" key="8">
    <source>
        <dbReference type="ARBA" id="ARBA00022676"/>
    </source>
</evidence>
<dbReference type="Gene3D" id="3.40.50.2020">
    <property type="match status" value="1"/>
</dbReference>
<dbReference type="FunFam" id="3.40.50.2020:FF:000021">
    <property type="entry name" value="Adenine phosphoribosyltransferase"/>
    <property type="match status" value="1"/>
</dbReference>
<dbReference type="NCBIfam" id="NF002634">
    <property type="entry name" value="PRK02304.1-3"/>
    <property type="match status" value="1"/>
</dbReference>
<dbReference type="Pfam" id="PF00156">
    <property type="entry name" value="Pribosyltran"/>
    <property type="match status" value="1"/>
</dbReference>
<dbReference type="PANTHER" id="PTHR32315:SF3">
    <property type="entry name" value="ADENINE PHOSPHORIBOSYLTRANSFERASE"/>
    <property type="match status" value="1"/>
</dbReference>
<evidence type="ECO:0000256" key="7">
    <source>
        <dbReference type="ARBA" id="ARBA00022490"/>
    </source>
</evidence>
<dbReference type="NCBIfam" id="NF002636">
    <property type="entry name" value="PRK02304.1-5"/>
    <property type="match status" value="1"/>
</dbReference>
<dbReference type="RefSeq" id="WP_342824697.1">
    <property type="nucleotide sequence ID" value="NZ_CP046146.1"/>
</dbReference>
<organism evidence="14 15">
    <name type="scientific">Candidatus Lucifugimonas marina</name>
    <dbReference type="NCBI Taxonomy" id="3038979"/>
    <lineage>
        <taxon>Bacteria</taxon>
        <taxon>Bacillati</taxon>
        <taxon>Chloroflexota</taxon>
        <taxon>Dehalococcoidia</taxon>
        <taxon>SAR202 cluster</taxon>
        <taxon>Candidatus Lucifugimonadales</taxon>
        <taxon>Candidatus Lucifugimonadaceae</taxon>
        <taxon>Candidatus Lucifugimonas</taxon>
    </lineage>
</organism>
<dbReference type="NCBIfam" id="TIGR01090">
    <property type="entry name" value="apt"/>
    <property type="match status" value="1"/>
</dbReference>
<comment type="pathway">
    <text evidence="4 11">Purine metabolism; AMP biosynthesis via salvage pathway; AMP from adenine: step 1/1.</text>
</comment>
<keyword evidence="15" id="KW-1185">Reference proteome</keyword>
<reference evidence="15" key="3">
    <citation type="submission" date="2023-06" db="EMBL/GenBank/DDBJ databases">
        <title>Pangenomics reveal diversification of enzyme families and niche specialization in globally abundant SAR202 bacteria.</title>
        <authorList>
            <person name="Saw J.H.W."/>
        </authorList>
    </citation>
    <scope>NUCLEOTIDE SEQUENCE [LARGE SCALE GENOMIC DNA]</scope>
    <source>
        <strain evidence="15">JH1073</strain>
    </source>
</reference>
<proteinExistence type="inferred from homology"/>
<evidence type="ECO:0000313" key="13">
    <source>
        <dbReference type="EMBL" id="MDG0866884.1"/>
    </source>
</evidence>
<dbReference type="GO" id="GO:0002055">
    <property type="term" value="F:adenine binding"/>
    <property type="evidence" value="ECO:0007669"/>
    <property type="project" value="TreeGrafter"/>
</dbReference>
<keyword evidence="8 11" id="KW-0328">Glycosyltransferase</keyword>
<evidence type="ECO:0000259" key="12">
    <source>
        <dbReference type="Pfam" id="PF00156"/>
    </source>
</evidence>
<dbReference type="EMBL" id="WMBE01000002">
    <property type="protein sequence ID" value="MDG0866884.1"/>
    <property type="molecule type" value="Genomic_DNA"/>
</dbReference>
<comment type="subcellular location">
    <subcellularLocation>
        <location evidence="3 11">Cytoplasm</location>
    </subcellularLocation>
</comment>
<evidence type="ECO:0000256" key="10">
    <source>
        <dbReference type="ARBA" id="ARBA00022726"/>
    </source>
</evidence>
<dbReference type="GO" id="GO:0016208">
    <property type="term" value="F:AMP binding"/>
    <property type="evidence" value="ECO:0007669"/>
    <property type="project" value="TreeGrafter"/>
</dbReference>
<dbReference type="EMBL" id="CP046147">
    <property type="protein sequence ID" value="WFG38304.1"/>
    <property type="molecule type" value="Genomic_DNA"/>
</dbReference>
<gene>
    <name evidence="11" type="primary">apt</name>
    <name evidence="13" type="ORF">GKO46_07330</name>
    <name evidence="14" type="ORF">GKO48_01335</name>
</gene>
<dbReference type="InterPro" id="IPR005764">
    <property type="entry name" value="Ade_phspho_trans"/>
</dbReference>
<accession>A0AAJ5ZBN0</accession>
<evidence type="ECO:0000256" key="2">
    <source>
        <dbReference type="ARBA" id="ARBA00003968"/>
    </source>
</evidence>
<keyword evidence="10 11" id="KW-0660">Purine salvage</keyword>
<dbReference type="EC" id="2.4.2.7" evidence="6 11"/>
<sequence length="171" mass="18156">MDLKSLIRDVPDYPSEGILFRDLTPVMADPQAMKFITDGMSEHLSSLKVESIAAIDSRGFIFGAPIAAKLDIPFVPIRKAGKLPPPVIGVDYALEYGTARLELSTAAVDKGQRVAVVDDLLATGGSAGAGMKLITDLGAEVVSAAFLVELEFLDARSALPSGIDVFSMVRY</sequence>
<dbReference type="InterPro" id="IPR029057">
    <property type="entry name" value="PRTase-like"/>
</dbReference>
<reference evidence="15 16" key="1">
    <citation type="submission" date="2019-11" db="EMBL/GenBank/DDBJ databases">
        <authorList>
            <person name="Cho J.-C."/>
        </authorList>
    </citation>
    <scope>NUCLEOTIDE SEQUENCE [LARGE SCALE GENOMIC DNA]</scope>
    <source>
        <strain evidence="14 15">JH1073</strain>
        <strain evidence="13 16">JH702</strain>
    </source>
</reference>
<evidence type="ECO:0000256" key="1">
    <source>
        <dbReference type="ARBA" id="ARBA00000868"/>
    </source>
</evidence>
<dbReference type="GO" id="GO:0044209">
    <property type="term" value="P:AMP salvage"/>
    <property type="evidence" value="ECO:0007669"/>
    <property type="project" value="UniProtKB-UniRule"/>
</dbReference>
<name>A0AAJ5ZBN0_9CHLR</name>
<comment type="similarity">
    <text evidence="5 11">Belongs to the purine/pyrimidine phosphoribosyltransferase family.</text>
</comment>
<evidence type="ECO:0000313" key="14">
    <source>
        <dbReference type="EMBL" id="WFG38304.1"/>
    </source>
</evidence>
<evidence type="ECO:0000256" key="11">
    <source>
        <dbReference type="HAMAP-Rule" id="MF_00004"/>
    </source>
</evidence>
<dbReference type="Proteomes" id="UP001321249">
    <property type="component" value="Unassembled WGS sequence"/>
</dbReference>
<comment type="subunit">
    <text evidence="11">Homodimer.</text>
</comment>
<reference evidence="14" key="2">
    <citation type="journal article" date="2023" name="Nat. Commun.">
        <title>Cultivation of marine bacteria of the SAR202 clade.</title>
        <authorList>
            <person name="Lim Y."/>
            <person name="Seo J.H."/>
            <person name="Giovannoni S.J."/>
            <person name="Kang I."/>
            <person name="Cho J.C."/>
        </authorList>
    </citation>
    <scope>NUCLEOTIDE SEQUENCE</scope>
    <source>
        <strain evidence="14">JH1073</strain>
    </source>
</reference>
<evidence type="ECO:0000256" key="9">
    <source>
        <dbReference type="ARBA" id="ARBA00022679"/>
    </source>
</evidence>
<dbReference type="GO" id="GO:0005737">
    <property type="term" value="C:cytoplasm"/>
    <property type="evidence" value="ECO:0007669"/>
    <property type="project" value="UniProtKB-SubCell"/>
</dbReference>
<keyword evidence="9 11" id="KW-0808">Transferase</keyword>
<protein>
    <recommendedName>
        <fullName evidence="6 11">Adenine phosphoribosyltransferase</fullName>
        <shortName evidence="11">APRT</shortName>
        <ecNumber evidence="6 11">2.4.2.7</ecNumber>
    </recommendedName>
</protein>
<dbReference type="AlphaFoldDB" id="A0AAJ5ZBN0"/>
<evidence type="ECO:0000256" key="5">
    <source>
        <dbReference type="ARBA" id="ARBA00008391"/>
    </source>
</evidence>
<evidence type="ECO:0000313" key="15">
    <source>
        <dbReference type="Proteomes" id="UP001219901"/>
    </source>
</evidence>
<evidence type="ECO:0000256" key="6">
    <source>
        <dbReference type="ARBA" id="ARBA00011893"/>
    </source>
</evidence>
<dbReference type="InterPro" id="IPR000836">
    <property type="entry name" value="PRTase_dom"/>
</dbReference>
<dbReference type="InterPro" id="IPR050054">
    <property type="entry name" value="UPRTase/APRTase"/>
</dbReference>
<dbReference type="HAMAP" id="MF_00004">
    <property type="entry name" value="Aden_phosphoribosyltr"/>
    <property type="match status" value="1"/>
</dbReference>
<dbReference type="GO" id="GO:0006168">
    <property type="term" value="P:adenine salvage"/>
    <property type="evidence" value="ECO:0007669"/>
    <property type="project" value="InterPro"/>
</dbReference>
<feature type="domain" description="Phosphoribosyltransferase" evidence="12">
    <location>
        <begin position="47"/>
        <end position="148"/>
    </location>
</feature>
<dbReference type="SUPFAM" id="SSF53271">
    <property type="entry name" value="PRTase-like"/>
    <property type="match status" value="1"/>
</dbReference>
<comment type="function">
    <text evidence="2 11">Catalyzes a salvage reaction resulting in the formation of AMP, that is energically less costly than de novo synthesis.</text>
</comment>
<comment type="catalytic activity">
    <reaction evidence="1 11">
        <text>AMP + diphosphate = 5-phospho-alpha-D-ribose 1-diphosphate + adenine</text>
        <dbReference type="Rhea" id="RHEA:16609"/>
        <dbReference type="ChEBI" id="CHEBI:16708"/>
        <dbReference type="ChEBI" id="CHEBI:33019"/>
        <dbReference type="ChEBI" id="CHEBI:58017"/>
        <dbReference type="ChEBI" id="CHEBI:456215"/>
        <dbReference type="EC" id="2.4.2.7"/>
    </reaction>
</comment>
<keyword evidence="7 11" id="KW-0963">Cytoplasm</keyword>
<dbReference type="PANTHER" id="PTHR32315">
    <property type="entry name" value="ADENINE PHOSPHORIBOSYLTRANSFERASE"/>
    <property type="match status" value="1"/>
</dbReference>
<dbReference type="CDD" id="cd06223">
    <property type="entry name" value="PRTases_typeI"/>
    <property type="match status" value="1"/>
</dbReference>
<dbReference type="GO" id="GO:0003999">
    <property type="term" value="F:adenine phosphoribosyltransferase activity"/>
    <property type="evidence" value="ECO:0007669"/>
    <property type="project" value="UniProtKB-UniRule"/>
</dbReference>
<evidence type="ECO:0000256" key="4">
    <source>
        <dbReference type="ARBA" id="ARBA00004659"/>
    </source>
</evidence>
<evidence type="ECO:0000256" key="3">
    <source>
        <dbReference type="ARBA" id="ARBA00004496"/>
    </source>
</evidence>